<dbReference type="RefSeq" id="WP_011187769.1">
    <property type="nucleotide sequence ID" value="NC_006138.1"/>
</dbReference>
<keyword evidence="2" id="KW-1185">Reference proteome</keyword>
<evidence type="ECO:0000313" key="2">
    <source>
        <dbReference type="Proteomes" id="UP000000602"/>
    </source>
</evidence>
<gene>
    <name evidence="1" type="ordered locus">DP0524</name>
</gene>
<proteinExistence type="predicted"/>
<organism evidence="1 2">
    <name type="scientific">Desulfotalea psychrophila (strain LSv54 / DSM 12343)</name>
    <dbReference type="NCBI Taxonomy" id="177439"/>
    <lineage>
        <taxon>Bacteria</taxon>
        <taxon>Pseudomonadati</taxon>
        <taxon>Thermodesulfobacteriota</taxon>
        <taxon>Desulfobulbia</taxon>
        <taxon>Desulfobulbales</taxon>
        <taxon>Desulfocapsaceae</taxon>
        <taxon>Desulfotalea</taxon>
    </lineage>
</organism>
<dbReference type="HOGENOM" id="CLU_2301297_0_0_7"/>
<dbReference type="eggNOG" id="COG2804">
    <property type="taxonomic scope" value="Bacteria"/>
</dbReference>
<accession>Q6AQX1</accession>
<reference evidence="2" key="1">
    <citation type="journal article" date="2004" name="Environ. Microbiol.">
        <title>The genome of Desulfotalea psychrophila, a sulfate-reducing bacterium from permanently cold Arctic sediments.</title>
        <authorList>
            <person name="Rabus R."/>
            <person name="Ruepp A."/>
            <person name="Frickey T."/>
            <person name="Rattei T."/>
            <person name="Fartmann B."/>
            <person name="Stark M."/>
            <person name="Bauer M."/>
            <person name="Zibat A."/>
            <person name="Lombardot T."/>
            <person name="Becker I."/>
            <person name="Amann J."/>
            <person name="Gellner K."/>
            <person name="Teeling H."/>
            <person name="Leuschner W.D."/>
            <person name="Gloeckner F.-O."/>
            <person name="Lupas A.N."/>
            <person name="Amann R."/>
            <person name="Klenk H.-P."/>
        </authorList>
    </citation>
    <scope>NUCLEOTIDE SEQUENCE [LARGE SCALE GENOMIC DNA]</scope>
    <source>
        <strain evidence="2">DSM 12343 / LSv54</strain>
    </source>
</reference>
<dbReference type="STRING" id="177439.DP0524"/>
<dbReference type="EMBL" id="CR522870">
    <property type="protein sequence ID" value="CAG35253.1"/>
    <property type="molecule type" value="Genomic_DNA"/>
</dbReference>
<sequence length="100" mass="11633">MKFINSESLLDLLVEQEIISPKQRDIIGLEKGKQRQKLLRALPRAEREEKNRVDLVDVIAAFNFQSGGDKSRLVDEELIMRTVAYARRLELKSLILWILI</sequence>
<name>Q6AQX1_DESPS</name>
<dbReference type="Proteomes" id="UP000000602">
    <property type="component" value="Chromosome"/>
</dbReference>
<evidence type="ECO:0000313" key="1">
    <source>
        <dbReference type="EMBL" id="CAG35253.1"/>
    </source>
</evidence>
<dbReference type="KEGG" id="dps:DP0524"/>
<dbReference type="AlphaFoldDB" id="Q6AQX1"/>
<protein>
    <submittedName>
        <fullName evidence="1">Uncharacterized protein</fullName>
    </submittedName>
</protein>